<gene>
    <name evidence="2" type="ORF">G3I58_17770</name>
</gene>
<feature type="region of interest" description="Disordered" evidence="1">
    <location>
        <begin position="1"/>
        <end position="28"/>
    </location>
</feature>
<feature type="compositionally biased region" description="Basic and acidic residues" evidence="1">
    <location>
        <begin position="1"/>
        <end position="18"/>
    </location>
</feature>
<feature type="non-terminal residue" evidence="2">
    <location>
        <position position="1"/>
    </location>
</feature>
<evidence type="ECO:0000313" key="3">
    <source>
        <dbReference type="Proteomes" id="UP000470951"/>
    </source>
</evidence>
<name>A0A7K3RCM5_STRAQ</name>
<protein>
    <submittedName>
        <fullName evidence="2">Tetratricopeptide repeat protein</fullName>
    </submittedName>
</protein>
<proteinExistence type="predicted"/>
<comment type="caution">
    <text evidence="2">The sequence shown here is derived from an EMBL/GenBank/DDBJ whole genome shotgun (WGS) entry which is preliminary data.</text>
</comment>
<reference evidence="2 3" key="1">
    <citation type="submission" date="2020-01" db="EMBL/GenBank/DDBJ databases">
        <title>Insect and environment-associated Actinomycetes.</title>
        <authorList>
            <person name="Currrie C."/>
            <person name="Chevrette M."/>
            <person name="Carlson C."/>
            <person name="Stubbendieck R."/>
            <person name="Wendt-Pienkowski E."/>
        </authorList>
    </citation>
    <scope>NUCLEOTIDE SEQUENCE [LARGE SCALE GENOMIC DNA]</scope>
    <source>
        <strain evidence="2 3">SID7903</strain>
    </source>
</reference>
<evidence type="ECO:0000256" key="1">
    <source>
        <dbReference type="SAM" id="MobiDB-lite"/>
    </source>
</evidence>
<dbReference type="EMBL" id="JAAGMS010000196">
    <property type="protein sequence ID" value="NEB99812.1"/>
    <property type="molecule type" value="Genomic_DNA"/>
</dbReference>
<dbReference type="Pfam" id="PF13374">
    <property type="entry name" value="TPR_10"/>
    <property type="match status" value="1"/>
</dbReference>
<accession>A0A7K3RCM5</accession>
<dbReference type="Proteomes" id="UP000470951">
    <property type="component" value="Unassembled WGS sequence"/>
</dbReference>
<dbReference type="RefSeq" id="WP_164269721.1">
    <property type="nucleotide sequence ID" value="NZ_JAAGMS010000196.1"/>
</dbReference>
<dbReference type="Gene3D" id="1.25.40.10">
    <property type="entry name" value="Tetratricopeptide repeat domain"/>
    <property type="match status" value="1"/>
</dbReference>
<dbReference type="AlphaFoldDB" id="A0A7K3RCM5"/>
<organism evidence="2 3">
    <name type="scientific">Streptomyces anulatus</name>
    <name type="common">Streptomyces chrysomallus</name>
    <dbReference type="NCBI Taxonomy" id="1892"/>
    <lineage>
        <taxon>Bacteria</taxon>
        <taxon>Bacillati</taxon>
        <taxon>Actinomycetota</taxon>
        <taxon>Actinomycetes</taxon>
        <taxon>Kitasatosporales</taxon>
        <taxon>Streptomycetaceae</taxon>
        <taxon>Streptomyces</taxon>
    </lineage>
</organism>
<sequence>QAADLHQRNLTDRERVLGPDHPSTLDSRNNLAIARARLAEVGRRRWWQLPRRG</sequence>
<evidence type="ECO:0000313" key="2">
    <source>
        <dbReference type="EMBL" id="NEB99812.1"/>
    </source>
</evidence>
<dbReference type="InterPro" id="IPR011990">
    <property type="entry name" value="TPR-like_helical_dom_sf"/>
</dbReference>